<dbReference type="InterPro" id="IPR000847">
    <property type="entry name" value="LysR_HTH_N"/>
</dbReference>
<dbReference type="SUPFAM" id="SSF46785">
    <property type="entry name" value="Winged helix' DNA-binding domain"/>
    <property type="match status" value="1"/>
</dbReference>
<dbReference type="InterPro" id="IPR050950">
    <property type="entry name" value="HTH-type_LysR_regulators"/>
</dbReference>
<dbReference type="PANTHER" id="PTHR30419">
    <property type="entry name" value="HTH-TYPE TRANSCRIPTIONAL REGULATOR YBHD"/>
    <property type="match status" value="1"/>
</dbReference>
<dbReference type="Proteomes" id="UP000282125">
    <property type="component" value="Unassembled WGS sequence"/>
</dbReference>
<evidence type="ECO:0000256" key="4">
    <source>
        <dbReference type="ARBA" id="ARBA00023163"/>
    </source>
</evidence>
<comment type="similarity">
    <text evidence="1">Belongs to the LysR transcriptional regulatory family.</text>
</comment>
<organism evidence="6 7">
    <name type="scientific">Falsigemmobacter faecalis</name>
    <dbReference type="NCBI Taxonomy" id="2488730"/>
    <lineage>
        <taxon>Bacteria</taxon>
        <taxon>Pseudomonadati</taxon>
        <taxon>Pseudomonadota</taxon>
        <taxon>Alphaproteobacteria</taxon>
        <taxon>Rhodobacterales</taxon>
        <taxon>Paracoccaceae</taxon>
        <taxon>Falsigemmobacter</taxon>
    </lineage>
</organism>
<name>A0A3P3DI17_9RHOB</name>
<dbReference type="Pfam" id="PF00126">
    <property type="entry name" value="HTH_1"/>
    <property type="match status" value="1"/>
</dbReference>
<dbReference type="InterPro" id="IPR036390">
    <property type="entry name" value="WH_DNA-bd_sf"/>
</dbReference>
<dbReference type="Gene3D" id="1.10.10.10">
    <property type="entry name" value="Winged helix-like DNA-binding domain superfamily/Winged helix DNA-binding domain"/>
    <property type="match status" value="1"/>
</dbReference>
<dbReference type="PRINTS" id="PR00039">
    <property type="entry name" value="HTHLYSR"/>
</dbReference>
<dbReference type="PROSITE" id="PS50931">
    <property type="entry name" value="HTH_LYSR"/>
    <property type="match status" value="1"/>
</dbReference>
<keyword evidence="4" id="KW-0804">Transcription</keyword>
<dbReference type="InterPro" id="IPR005119">
    <property type="entry name" value="LysR_subst-bd"/>
</dbReference>
<dbReference type="EMBL" id="RRAZ01000015">
    <property type="protein sequence ID" value="RRH73897.1"/>
    <property type="molecule type" value="Genomic_DNA"/>
</dbReference>
<reference evidence="6 7" key="1">
    <citation type="submission" date="2018-11" db="EMBL/GenBank/DDBJ databases">
        <title>Gemmobacter sp. nov., YIM 102744-1 draft genome.</title>
        <authorList>
            <person name="Li G."/>
            <person name="Jiang Y."/>
        </authorList>
    </citation>
    <scope>NUCLEOTIDE SEQUENCE [LARGE SCALE GENOMIC DNA]</scope>
    <source>
        <strain evidence="6 7">YIM 102744-1</strain>
    </source>
</reference>
<protein>
    <submittedName>
        <fullName evidence="6">LysR family transcriptional regulator</fullName>
    </submittedName>
</protein>
<proteinExistence type="inferred from homology"/>
<dbReference type="SUPFAM" id="SSF53850">
    <property type="entry name" value="Periplasmic binding protein-like II"/>
    <property type="match status" value="1"/>
</dbReference>
<keyword evidence="2" id="KW-0805">Transcription regulation</keyword>
<keyword evidence="3" id="KW-0238">DNA-binding</keyword>
<dbReference type="GO" id="GO:0005829">
    <property type="term" value="C:cytosol"/>
    <property type="evidence" value="ECO:0007669"/>
    <property type="project" value="TreeGrafter"/>
</dbReference>
<dbReference type="Gene3D" id="3.40.190.290">
    <property type="match status" value="1"/>
</dbReference>
<dbReference type="GO" id="GO:0003677">
    <property type="term" value="F:DNA binding"/>
    <property type="evidence" value="ECO:0007669"/>
    <property type="project" value="UniProtKB-KW"/>
</dbReference>
<dbReference type="FunFam" id="1.10.10.10:FF:000001">
    <property type="entry name" value="LysR family transcriptional regulator"/>
    <property type="match status" value="1"/>
</dbReference>
<evidence type="ECO:0000256" key="2">
    <source>
        <dbReference type="ARBA" id="ARBA00023015"/>
    </source>
</evidence>
<dbReference type="GO" id="GO:0003700">
    <property type="term" value="F:DNA-binding transcription factor activity"/>
    <property type="evidence" value="ECO:0007669"/>
    <property type="project" value="InterPro"/>
</dbReference>
<evidence type="ECO:0000256" key="1">
    <source>
        <dbReference type="ARBA" id="ARBA00009437"/>
    </source>
</evidence>
<dbReference type="CDD" id="cd05466">
    <property type="entry name" value="PBP2_LTTR_substrate"/>
    <property type="match status" value="1"/>
</dbReference>
<dbReference type="InterPro" id="IPR036388">
    <property type="entry name" value="WH-like_DNA-bd_sf"/>
</dbReference>
<feature type="domain" description="HTH lysR-type" evidence="5">
    <location>
        <begin position="1"/>
        <end position="57"/>
    </location>
</feature>
<keyword evidence="7" id="KW-1185">Reference proteome</keyword>
<evidence type="ECO:0000259" key="5">
    <source>
        <dbReference type="PROSITE" id="PS50931"/>
    </source>
</evidence>
<sequence>MIDRLEMFLALARERHFGRAAEACGVTQPSLSSAIRQLEDQLGVQLVIRGSRFQGLTPEGERVLERARAITADVRSLREEMRAARHGLTGQLRIGVIPTALPRIADLTAPFLRRNPGIRVKIHSATSAEILQRLADHSLDAGLSYLDHEPLGKVAAIPLFQERYVLLTTPAGPLGRRSTVEWADLAGLPLCLLSSEMQNRRIVNHHLTEAGLQTEAAIESNSVLALIGHVATGHWHSVLPEALAGMVTGDARLLALPLVAPAVAHRIGLITPARDLHTPALEALLAAARRLPSG</sequence>
<accession>A0A3P3DI17</accession>
<evidence type="ECO:0000313" key="7">
    <source>
        <dbReference type="Proteomes" id="UP000282125"/>
    </source>
</evidence>
<dbReference type="Pfam" id="PF03466">
    <property type="entry name" value="LysR_substrate"/>
    <property type="match status" value="1"/>
</dbReference>
<comment type="caution">
    <text evidence="6">The sequence shown here is derived from an EMBL/GenBank/DDBJ whole genome shotgun (WGS) entry which is preliminary data.</text>
</comment>
<evidence type="ECO:0000256" key="3">
    <source>
        <dbReference type="ARBA" id="ARBA00023125"/>
    </source>
</evidence>
<dbReference type="AlphaFoldDB" id="A0A3P3DI17"/>
<dbReference type="PANTHER" id="PTHR30419:SF31">
    <property type="entry name" value="BLR3139 PROTEIN"/>
    <property type="match status" value="1"/>
</dbReference>
<dbReference type="RefSeq" id="WP_124965132.1">
    <property type="nucleotide sequence ID" value="NZ_RRAZ01000015.1"/>
</dbReference>
<dbReference type="OrthoDB" id="9815174at2"/>
<gene>
    <name evidence="6" type="ORF">EG244_11435</name>
</gene>
<evidence type="ECO:0000313" key="6">
    <source>
        <dbReference type="EMBL" id="RRH73897.1"/>
    </source>
</evidence>